<evidence type="ECO:0000313" key="1">
    <source>
        <dbReference type="EMBL" id="MBP1043680.1"/>
    </source>
</evidence>
<proteinExistence type="predicted"/>
<dbReference type="PANTHER" id="PTHR43179">
    <property type="entry name" value="RHAMNOSYLTRANSFERASE WBBL"/>
    <property type="match status" value="1"/>
</dbReference>
<evidence type="ECO:0000313" key="2">
    <source>
        <dbReference type="Proteomes" id="UP000674938"/>
    </source>
</evidence>
<dbReference type="Proteomes" id="UP000674938">
    <property type="component" value="Unassembled WGS sequence"/>
</dbReference>
<accession>A0A940SWV9</accession>
<dbReference type="CDD" id="cd04186">
    <property type="entry name" value="GT_2_like_c"/>
    <property type="match status" value="1"/>
</dbReference>
<sequence>MKTIAISIVTYNSQDVFETLDNIVTKIMPYIKTNIYVFDNNSSDEYKKKLKSYGTQMSIHYHHENMGFGFGHNYNASKCNDEYFIVYNPDILADHETLIKMHDFMEDQVEVGMCVPKVLNKDGSIQYLIRKRLNLFDYMLRFIPFKFIRRLFDKRLANYECRDLSDERQEILFGSGCFMFFRTSIFKKIKGFDERFFMYFEDNDICQRLRAANEKIYYLPDATVIHFYAKGAHKSKKLFSIFIKSMVQYFNKWGWTFF</sequence>
<comment type="caution">
    <text evidence="1">The sequence shown here is derived from an EMBL/GenBank/DDBJ whole genome shotgun (WGS) entry which is preliminary data.</text>
</comment>
<keyword evidence="2" id="KW-1185">Reference proteome</keyword>
<name>A0A940SWV9_9ENTE</name>
<dbReference type="PANTHER" id="PTHR43179:SF10">
    <property type="entry name" value="GLYCOSYL TRANSFERASE"/>
    <property type="match status" value="1"/>
</dbReference>
<organism evidence="1 2">
    <name type="scientific">Vagococcus allomyrinae</name>
    <dbReference type="NCBI Taxonomy" id="2794353"/>
    <lineage>
        <taxon>Bacteria</taxon>
        <taxon>Bacillati</taxon>
        <taxon>Bacillota</taxon>
        <taxon>Bacilli</taxon>
        <taxon>Lactobacillales</taxon>
        <taxon>Enterococcaceae</taxon>
        <taxon>Vagococcus</taxon>
    </lineage>
</organism>
<dbReference type="AlphaFoldDB" id="A0A940SWV9"/>
<dbReference type="EMBL" id="JAEEGA010000018">
    <property type="protein sequence ID" value="MBP1043680.1"/>
    <property type="molecule type" value="Genomic_DNA"/>
</dbReference>
<protein>
    <submittedName>
        <fullName evidence="1">Glycosyltransferase family 2 protein</fullName>
    </submittedName>
</protein>
<dbReference type="SUPFAM" id="SSF53448">
    <property type="entry name" value="Nucleotide-diphospho-sugar transferases"/>
    <property type="match status" value="1"/>
</dbReference>
<reference evidence="1" key="1">
    <citation type="submission" date="2020-12" db="EMBL/GenBank/DDBJ databases">
        <title>Vagococcus allomyrinae sp. nov. and Enterococcus lavae sp. nov., isolated from the larvae of Allomyrina dichotoma.</title>
        <authorList>
            <person name="Lee S.D."/>
        </authorList>
    </citation>
    <scope>NUCLEOTIDE SEQUENCE</scope>
    <source>
        <strain evidence="1">BWB3-3</strain>
    </source>
</reference>
<dbReference type="Gene3D" id="3.90.550.10">
    <property type="entry name" value="Spore Coat Polysaccharide Biosynthesis Protein SpsA, Chain A"/>
    <property type="match status" value="1"/>
</dbReference>
<dbReference type="Pfam" id="PF13641">
    <property type="entry name" value="Glyco_tranf_2_3"/>
    <property type="match status" value="1"/>
</dbReference>
<gene>
    <name evidence="1" type="ORF">I6N95_21870</name>
</gene>
<dbReference type="InterPro" id="IPR029044">
    <property type="entry name" value="Nucleotide-diphossugar_trans"/>
</dbReference>